<dbReference type="InterPro" id="IPR018247">
    <property type="entry name" value="EF_Hand_1_Ca_BS"/>
</dbReference>
<dbReference type="HOGENOM" id="CLU_000288_37_7_1"/>
<keyword evidence="2" id="KW-0723">Serine/threonine-protein kinase</keyword>
<dbReference type="GO" id="GO:0005516">
    <property type="term" value="F:calmodulin binding"/>
    <property type="evidence" value="ECO:0000318"/>
    <property type="project" value="GO_Central"/>
</dbReference>
<keyword evidence="4" id="KW-0547">Nucleotide-binding</keyword>
<feature type="domain" description="Protein kinase" evidence="10">
    <location>
        <begin position="90"/>
        <end position="365"/>
    </location>
</feature>
<dbReference type="Gene3D" id="1.10.510.10">
    <property type="entry name" value="Transferase(Phosphotransferase) domain 1"/>
    <property type="match status" value="1"/>
</dbReference>
<dbReference type="OrthoDB" id="289247at2759"/>
<keyword evidence="13" id="KW-1185">Reference proteome</keyword>
<evidence type="ECO:0000259" key="11">
    <source>
        <dbReference type="PROSITE" id="PS50222"/>
    </source>
</evidence>
<feature type="region of interest" description="Disordered" evidence="9">
    <location>
        <begin position="1"/>
        <end position="71"/>
    </location>
</feature>
<feature type="compositionally biased region" description="Basic and acidic residues" evidence="9">
    <location>
        <begin position="10"/>
        <end position="19"/>
    </location>
</feature>
<keyword evidence="6" id="KW-0106">Calcium</keyword>
<proteinExistence type="inferred from homology"/>
<dbReference type="InterPro" id="IPR002048">
    <property type="entry name" value="EF_hand_dom"/>
</dbReference>
<dbReference type="FunFam" id="1.10.238.10:FF:000588">
    <property type="entry name" value="Uncharacterized protein"/>
    <property type="match status" value="1"/>
</dbReference>
<evidence type="ECO:0008006" key="14">
    <source>
        <dbReference type="Google" id="ProtNLM"/>
    </source>
</evidence>
<dbReference type="PROSITE" id="PS00018">
    <property type="entry name" value="EF_HAND_1"/>
    <property type="match status" value="2"/>
</dbReference>
<dbReference type="Proteomes" id="UP000000600">
    <property type="component" value="Unassembled WGS sequence"/>
</dbReference>
<dbReference type="PANTHER" id="PTHR24349">
    <property type="entry name" value="SERINE/THREONINE-PROTEIN KINASE"/>
    <property type="match status" value="1"/>
</dbReference>
<dbReference type="AlphaFoldDB" id="A0BF10"/>
<name>A0BF10_PARTE</name>
<comment type="cofactor">
    <cofactor evidence="1">
        <name>Mg(2+)</name>
        <dbReference type="ChEBI" id="CHEBI:18420"/>
    </cofactor>
</comment>
<dbReference type="SUPFAM" id="SSF47473">
    <property type="entry name" value="EF-hand"/>
    <property type="match status" value="1"/>
</dbReference>
<organism evidence="12 13">
    <name type="scientific">Paramecium tetraurelia</name>
    <dbReference type="NCBI Taxonomy" id="5888"/>
    <lineage>
        <taxon>Eukaryota</taxon>
        <taxon>Sar</taxon>
        <taxon>Alveolata</taxon>
        <taxon>Ciliophora</taxon>
        <taxon>Intramacronucleata</taxon>
        <taxon>Oligohymenophorea</taxon>
        <taxon>Peniculida</taxon>
        <taxon>Parameciidae</taxon>
        <taxon>Paramecium</taxon>
    </lineage>
</organism>
<dbReference type="PROSITE" id="PS50222">
    <property type="entry name" value="EF_HAND_2"/>
    <property type="match status" value="2"/>
</dbReference>
<dbReference type="GeneID" id="5010309"/>
<accession>A0BF10</accession>
<dbReference type="InterPro" id="IPR050205">
    <property type="entry name" value="CDPK_Ser/Thr_kinases"/>
</dbReference>
<evidence type="ECO:0000256" key="3">
    <source>
        <dbReference type="ARBA" id="ARBA00022679"/>
    </source>
</evidence>
<dbReference type="GO" id="GO:0009931">
    <property type="term" value="F:calcium-dependent protein serine/threonine kinase activity"/>
    <property type="evidence" value="ECO:0000318"/>
    <property type="project" value="GO_Central"/>
</dbReference>
<dbReference type="GO" id="GO:0005737">
    <property type="term" value="C:cytoplasm"/>
    <property type="evidence" value="ECO:0000318"/>
    <property type="project" value="GO_Central"/>
</dbReference>
<dbReference type="InterPro" id="IPR011992">
    <property type="entry name" value="EF-hand-dom_pair"/>
</dbReference>
<keyword evidence="3" id="KW-0808">Transferase</keyword>
<dbReference type="Gene3D" id="1.10.238.10">
    <property type="entry name" value="EF-hand"/>
    <property type="match status" value="1"/>
</dbReference>
<evidence type="ECO:0000256" key="4">
    <source>
        <dbReference type="ARBA" id="ARBA00022741"/>
    </source>
</evidence>
<evidence type="ECO:0000256" key="9">
    <source>
        <dbReference type="SAM" id="MobiDB-lite"/>
    </source>
</evidence>
<reference evidence="12 13" key="1">
    <citation type="journal article" date="2006" name="Nature">
        <title>Global trends of whole-genome duplications revealed by the ciliate Paramecium tetraurelia.</title>
        <authorList>
            <consortium name="Genoscope"/>
            <person name="Aury J.-M."/>
            <person name="Jaillon O."/>
            <person name="Duret L."/>
            <person name="Noel B."/>
            <person name="Jubin C."/>
            <person name="Porcel B.M."/>
            <person name="Segurens B."/>
            <person name="Daubin V."/>
            <person name="Anthouard V."/>
            <person name="Aiach N."/>
            <person name="Arnaiz O."/>
            <person name="Billaut A."/>
            <person name="Beisson J."/>
            <person name="Blanc I."/>
            <person name="Bouhouche K."/>
            <person name="Camara F."/>
            <person name="Duharcourt S."/>
            <person name="Guigo R."/>
            <person name="Gogendeau D."/>
            <person name="Katinka M."/>
            <person name="Keller A.-M."/>
            <person name="Kissmehl R."/>
            <person name="Klotz C."/>
            <person name="Koll F."/>
            <person name="Le Moue A."/>
            <person name="Lepere C."/>
            <person name="Malinsky S."/>
            <person name="Nowacki M."/>
            <person name="Nowak J.K."/>
            <person name="Plattner H."/>
            <person name="Poulain J."/>
            <person name="Ruiz F."/>
            <person name="Serrano V."/>
            <person name="Zagulski M."/>
            <person name="Dessen P."/>
            <person name="Betermier M."/>
            <person name="Weissenbach J."/>
            <person name="Scarpelli C."/>
            <person name="Schachter V."/>
            <person name="Sperling L."/>
            <person name="Meyer E."/>
            <person name="Cohen J."/>
            <person name="Wincker P."/>
        </authorList>
    </citation>
    <scope>NUCLEOTIDE SEQUENCE [LARGE SCALE GENOMIC DNA]</scope>
    <source>
        <strain evidence="12 13">Stock d4-2</strain>
    </source>
</reference>
<protein>
    <recommendedName>
        <fullName evidence="14">Protein kinase domain-containing protein</fullName>
    </recommendedName>
</protein>
<dbReference type="GO" id="GO:0005634">
    <property type="term" value="C:nucleus"/>
    <property type="evidence" value="ECO:0000318"/>
    <property type="project" value="GO_Central"/>
</dbReference>
<dbReference type="EMBL" id="CT867990">
    <property type="protein sequence ID" value="CAK57127.1"/>
    <property type="molecule type" value="Genomic_DNA"/>
</dbReference>
<dbReference type="FunFam" id="1.10.510.10:FF:001953">
    <property type="entry name" value="Uncharacterized protein"/>
    <property type="match status" value="1"/>
</dbReference>
<dbReference type="Pfam" id="PF00069">
    <property type="entry name" value="Pkinase"/>
    <property type="match status" value="1"/>
</dbReference>
<dbReference type="GO" id="GO:0005509">
    <property type="term" value="F:calcium ion binding"/>
    <property type="evidence" value="ECO:0007669"/>
    <property type="project" value="InterPro"/>
</dbReference>
<sequence>MGICSAKGKTKQERKEQHEILPQQSPQLDPTSDVQRNFKSETNITTNKLGAPSNKQNQKAKMAPSPSTKPVKRMVWADQIVENGGQRGTLKTWISIKNANFSKYYSVLNKEQSKCRIKLNEQLALVQHNLSGKIRVAEFIPKTSEGDQLVESIIKTQLVNIIPLNLQNHPNLIKLDEVFQDASNYQIIHDFCNGGSLQQYLSNTVYTQQQAALVLKQIVELISYIHKLELNHCGLSLQSFQKYNQSNSNYIKLVDYRAIYVKSMISTKDNLMYLAPEAILQPEIYTPERDTWSIGIMLYKMLSGQLPFKGSNKDELLQSIQKYSASDEFDTDALPKTSIDFIKKFLRSDPKKRIKLNLALNDQWVRHNIEKSQAEQDQIVKQLDQNHALSFLQCCFLQFMITTFQSDQEQSLYQIFGQFDINHDGKINRQELTQAYMNHFSNLQEVKEHVDTVFKGVDINRNGEIDFQEFLIGVIDRNTLITIDNLKEAFRILSDVEGFISLSKMQQLYHSKKQQLKQQFAAYENNQINFKQFQDLMFDAL</sequence>
<keyword evidence="5" id="KW-0418">Kinase</keyword>
<dbReference type="CDD" id="cd00051">
    <property type="entry name" value="EFh"/>
    <property type="match status" value="1"/>
</dbReference>
<dbReference type="PROSITE" id="PS50011">
    <property type="entry name" value="PROTEIN_KINASE_DOM"/>
    <property type="match status" value="1"/>
</dbReference>
<dbReference type="KEGG" id="ptm:GSPATT00028162001"/>
<dbReference type="Pfam" id="PF13499">
    <property type="entry name" value="EF-hand_7"/>
    <property type="match status" value="1"/>
</dbReference>
<evidence type="ECO:0000256" key="6">
    <source>
        <dbReference type="ARBA" id="ARBA00022837"/>
    </source>
</evidence>
<feature type="compositionally biased region" description="Polar residues" evidence="9">
    <location>
        <begin position="22"/>
        <end position="59"/>
    </location>
</feature>
<feature type="domain" description="EF-hand" evidence="11">
    <location>
        <begin position="445"/>
        <end position="480"/>
    </location>
</feature>
<dbReference type="InParanoid" id="A0BF10"/>
<evidence type="ECO:0000256" key="5">
    <source>
        <dbReference type="ARBA" id="ARBA00022777"/>
    </source>
</evidence>
<feature type="domain" description="EF-hand" evidence="11">
    <location>
        <begin position="407"/>
        <end position="442"/>
    </location>
</feature>
<dbReference type="GO" id="GO:0004683">
    <property type="term" value="F:calcium/calmodulin-dependent protein kinase activity"/>
    <property type="evidence" value="ECO:0000318"/>
    <property type="project" value="GO_Central"/>
</dbReference>
<evidence type="ECO:0000259" key="10">
    <source>
        <dbReference type="PROSITE" id="PS50011"/>
    </source>
</evidence>
<dbReference type="InterPro" id="IPR000719">
    <property type="entry name" value="Prot_kinase_dom"/>
</dbReference>
<dbReference type="GO" id="GO:0005524">
    <property type="term" value="F:ATP binding"/>
    <property type="evidence" value="ECO:0007669"/>
    <property type="project" value="UniProtKB-KW"/>
</dbReference>
<dbReference type="eggNOG" id="KOG0032">
    <property type="taxonomic scope" value="Eukaryota"/>
</dbReference>
<dbReference type="SUPFAM" id="SSF56112">
    <property type="entry name" value="Protein kinase-like (PK-like)"/>
    <property type="match status" value="1"/>
</dbReference>
<evidence type="ECO:0000256" key="1">
    <source>
        <dbReference type="ARBA" id="ARBA00001946"/>
    </source>
</evidence>
<dbReference type="OMA" id="EQHEILP"/>
<dbReference type="SMART" id="SM00054">
    <property type="entry name" value="EFh"/>
    <property type="match status" value="2"/>
</dbReference>
<evidence type="ECO:0000256" key="8">
    <source>
        <dbReference type="ARBA" id="ARBA00024334"/>
    </source>
</evidence>
<comment type="similarity">
    <text evidence="8">Belongs to the protein kinase superfamily. Ser/Thr protein kinase family. CDPK subfamily.</text>
</comment>
<keyword evidence="7" id="KW-0067">ATP-binding</keyword>
<gene>
    <name evidence="12" type="ORF">GSPATT00028162001</name>
</gene>
<evidence type="ECO:0000256" key="7">
    <source>
        <dbReference type="ARBA" id="ARBA00022840"/>
    </source>
</evidence>
<dbReference type="InterPro" id="IPR011009">
    <property type="entry name" value="Kinase-like_dom_sf"/>
</dbReference>
<dbReference type="RefSeq" id="XP_001424525.1">
    <property type="nucleotide sequence ID" value="XM_001424488.1"/>
</dbReference>
<evidence type="ECO:0000313" key="13">
    <source>
        <dbReference type="Proteomes" id="UP000000600"/>
    </source>
</evidence>
<dbReference type="GO" id="GO:0035556">
    <property type="term" value="P:intracellular signal transduction"/>
    <property type="evidence" value="ECO:0000318"/>
    <property type="project" value="GO_Central"/>
</dbReference>
<dbReference type="Gene3D" id="3.30.200.20">
    <property type="entry name" value="Phosphorylase Kinase, domain 1"/>
    <property type="match status" value="1"/>
</dbReference>
<evidence type="ECO:0000313" key="12">
    <source>
        <dbReference type="EMBL" id="CAK57127.1"/>
    </source>
</evidence>
<evidence type="ECO:0000256" key="2">
    <source>
        <dbReference type="ARBA" id="ARBA00022527"/>
    </source>
</evidence>